<evidence type="ECO:0000256" key="3">
    <source>
        <dbReference type="ARBA" id="ARBA00023163"/>
    </source>
</evidence>
<keyword evidence="1" id="KW-0805">Transcription regulation</keyword>
<dbReference type="Pfam" id="PF21351">
    <property type="entry name" value="TetR_C_41"/>
    <property type="match status" value="1"/>
</dbReference>
<dbReference type="Pfam" id="PF00440">
    <property type="entry name" value="TetR_N"/>
    <property type="match status" value="1"/>
</dbReference>
<dbReference type="InterPro" id="IPR049484">
    <property type="entry name" value="Rv0078-like_C"/>
</dbReference>
<evidence type="ECO:0000256" key="1">
    <source>
        <dbReference type="ARBA" id="ARBA00023015"/>
    </source>
</evidence>
<keyword evidence="7" id="KW-1185">Reference proteome</keyword>
<dbReference type="PANTHER" id="PTHR47506">
    <property type="entry name" value="TRANSCRIPTIONAL REGULATORY PROTEIN"/>
    <property type="match status" value="1"/>
</dbReference>
<evidence type="ECO:0000313" key="6">
    <source>
        <dbReference type="EMBL" id="EKF43702.1"/>
    </source>
</evidence>
<comment type="caution">
    <text evidence="6">The sequence shown here is derived from an EMBL/GenBank/DDBJ whole genome shotgun (WGS) entry which is preliminary data.</text>
</comment>
<evidence type="ECO:0000256" key="4">
    <source>
        <dbReference type="PROSITE-ProRule" id="PRU00335"/>
    </source>
</evidence>
<name>K2PRM5_9HYPH</name>
<keyword evidence="2 4" id="KW-0238">DNA-binding</keyword>
<dbReference type="EMBL" id="AMSI01000002">
    <property type="protein sequence ID" value="EKF43702.1"/>
    <property type="molecule type" value="Genomic_DNA"/>
</dbReference>
<dbReference type="PANTHER" id="PTHR47506:SF1">
    <property type="entry name" value="HTH-TYPE TRANSCRIPTIONAL REGULATOR YJDC"/>
    <property type="match status" value="1"/>
</dbReference>
<sequence length="210" mass="22435">MYLFINKQAACMQEKLERRSNRDRTAATRAALLKAARALFIEKGYADTGTPEIVAAAKVTRGALYHHFSDKAGLLRAIVEAEAKEVASTIEHATRDAETPLDALTEGADAYFEAMRTPGRARLLLLEGPVVLGIDEMAAIDSASGGQTLLDGLRLADRDGRLAGVPLKQLSEMLSAAFDRAALAIAGGAREAPYRDAARSLLKALLLGKT</sequence>
<dbReference type="STRING" id="721133.SAMN05216176_11643"/>
<feature type="domain" description="HTH tetR-type" evidence="5">
    <location>
        <begin position="26"/>
        <end position="86"/>
    </location>
</feature>
<dbReference type="SUPFAM" id="SSF46689">
    <property type="entry name" value="Homeodomain-like"/>
    <property type="match status" value="1"/>
</dbReference>
<feature type="DNA-binding region" description="H-T-H motif" evidence="4">
    <location>
        <begin position="49"/>
        <end position="68"/>
    </location>
</feature>
<dbReference type="InterPro" id="IPR001647">
    <property type="entry name" value="HTH_TetR"/>
</dbReference>
<dbReference type="InterPro" id="IPR009057">
    <property type="entry name" value="Homeodomain-like_sf"/>
</dbReference>
<evidence type="ECO:0000259" key="5">
    <source>
        <dbReference type="PROSITE" id="PS50977"/>
    </source>
</evidence>
<accession>K2PRM5</accession>
<proteinExistence type="predicted"/>
<dbReference type="PATRIC" id="fig|1231190.3.peg.586"/>
<dbReference type="PRINTS" id="PR00455">
    <property type="entry name" value="HTHTETR"/>
</dbReference>
<protein>
    <submittedName>
        <fullName evidence="6">Putative TetR family transcriptional regulator</fullName>
    </submittedName>
</protein>
<evidence type="ECO:0000313" key="7">
    <source>
        <dbReference type="Proteomes" id="UP000007374"/>
    </source>
</evidence>
<dbReference type="Gene3D" id="1.10.357.10">
    <property type="entry name" value="Tetracycline Repressor, domain 2"/>
    <property type="match status" value="1"/>
</dbReference>
<dbReference type="Proteomes" id="UP000007374">
    <property type="component" value="Unassembled WGS sequence"/>
</dbReference>
<dbReference type="PROSITE" id="PS50977">
    <property type="entry name" value="HTH_TETR_2"/>
    <property type="match status" value="1"/>
</dbReference>
<gene>
    <name evidence="6" type="ORF">NA8A_02780</name>
</gene>
<dbReference type="GO" id="GO:0003677">
    <property type="term" value="F:DNA binding"/>
    <property type="evidence" value="ECO:0007669"/>
    <property type="project" value="UniProtKB-UniRule"/>
</dbReference>
<evidence type="ECO:0000256" key="2">
    <source>
        <dbReference type="ARBA" id="ARBA00023125"/>
    </source>
</evidence>
<keyword evidence="3" id="KW-0804">Transcription</keyword>
<organism evidence="6 7">
    <name type="scientific">Nitratireductor indicus C115</name>
    <dbReference type="NCBI Taxonomy" id="1231190"/>
    <lineage>
        <taxon>Bacteria</taxon>
        <taxon>Pseudomonadati</taxon>
        <taxon>Pseudomonadota</taxon>
        <taxon>Alphaproteobacteria</taxon>
        <taxon>Hyphomicrobiales</taxon>
        <taxon>Phyllobacteriaceae</taxon>
        <taxon>Nitratireductor</taxon>
    </lineage>
</organism>
<reference evidence="6 7" key="1">
    <citation type="journal article" date="2012" name="J. Bacteriol.">
        <title>Genome Sequence of Nitratireductor indicus Type Strain C115.</title>
        <authorList>
            <person name="Lai Q."/>
            <person name="Li G."/>
            <person name="Yu Z."/>
            <person name="Shao Z."/>
        </authorList>
    </citation>
    <scope>NUCLEOTIDE SEQUENCE [LARGE SCALE GENOMIC DNA]</scope>
    <source>
        <strain evidence="6 7">C115</strain>
    </source>
</reference>
<dbReference type="AlphaFoldDB" id="K2PRM5"/>
<dbReference type="eggNOG" id="COG1309">
    <property type="taxonomic scope" value="Bacteria"/>
</dbReference>